<evidence type="ECO:0000256" key="11">
    <source>
        <dbReference type="SAM" id="MobiDB-lite"/>
    </source>
</evidence>
<dbReference type="GO" id="GO:0010468">
    <property type="term" value="P:regulation of gene expression"/>
    <property type="evidence" value="ECO:0007669"/>
    <property type="project" value="TreeGrafter"/>
</dbReference>
<dbReference type="InterPro" id="IPR013087">
    <property type="entry name" value="Znf_C2H2_type"/>
</dbReference>
<feature type="region of interest" description="Disordered" evidence="11">
    <location>
        <begin position="45"/>
        <end position="74"/>
    </location>
</feature>
<feature type="region of interest" description="Disordered" evidence="11">
    <location>
        <begin position="508"/>
        <end position="539"/>
    </location>
</feature>
<feature type="domain" description="C2H2-type" evidence="12">
    <location>
        <begin position="542"/>
        <end position="569"/>
    </location>
</feature>
<feature type="domain" description="C2H2-type" evidence="12">
    <location>
        <begin position="601"/>
        <end position="628"/>
    </location>
</feature>
<dbReference type="PANTHER" id="PTHR16515">
    <property type="entry name" value="PR DOMAIN ZINC FINGER PROTEIN"/>
    <property type="match status" value="1"/>
</dbReference>
<evidence type="ECO:0000256" key="10">
    <source>
        <dbReference type="PROSITE-ProRule" id="PRU00042"/>
    </source>
</evidence>
<feature type="compositionally biased region" description="Basic and acidic residues" evidence="11">
    <location>
        <begin position="45"/>
        <end position="54"/>
    </location>
</feature>
<dbReference type="EMBL" id="CAWUFR010000869">
    <property type="protein sequence ID" value="CAK6981682.1"/>
    <property type="molecule type" value="Genomic_DNA"/>
</dbReference>
<dbReference type="FunFam" id="3.30.160.60:FF:000325">
    <property type="entry name" value="ZFP90 zinc finger protein"/>
    <property type="match status" value="1"/>
</dbReference>
<dbReference type="PANTHER" id="PTHR16515:SF58">
    <property type="entry name" value="ZINC FINGER PROTEIN 22"/>
    <property type="match status" value="1"/>
</dbReference>
<keyword evidence="5" id="KW-0862">Zinc</keyword>
<dbReference type="InterPro" id="IPR036236">
    <property type="entry name" value="Znf_C2H2_sf"/>
</dbReference>
<keyword evidence="7" id="KW-0238">DNA-binding</keyword>
<organism evidence="13 14">
    <name type="scientific">Scomber scombrus</name>
    <name type="common">Atlantic mackerel</name>
    <name type="synonym">Scomber vernalis</name>
    <dbReference type="NCBI Taxonomy" id="13677"/>
    <lineage>
        <taxon>Eukaryota</taxon>
        <taxon>Metazoa</taxon>
        <taxon>Chordata</taxon>
        <taxon>Craniata</taxon>
        <taxon>Vertebrata</taxon>
        <taxon>Euteleostomi</taxon>
        <taxon>Actinopterygii</taxon>
        <taxon>Neopterygii</taxon>
        <taxon>Teleostei</taxon>
        <taxon>Neoteleostei</taxon>
        <taxon>Acanthomorphata</taxon>
        <taxon>Pelagiaria</taxon>
        <taxon>Scombriformes</taxon>
        <taxon>Scombridae</taxon>
        <taxon>Scomber</taxon>
    </lineage>
</organism>
<dbReference type="FunFam" id="3.30.160.60:FF:000100">
    <property type="entry name" value="Zinc finger 45-like"/>
    <property type="match status" value="1"/>
</dbReference>
<evidence type="ECO:0000256" key="2">
    <source>
        <dbReference type="ARBA" id="ARBA00022723"/>
    </source>
</evidence>
<dbReference type="GO" id="GO:0003677">
    <property type="term" value="F:DNA binding"/>
    <property type="evidence" value="ECO:0007669"/>
    <property type="project" value="UniProtKB-KW"/>
</dbReference>
<evidence type="ECO:0000259" key="12">
    <source>
        <dbReference type="PROSITE" id="PS50157"/>
    </source>
</evidence>
<feature type="compositionally biased region" description="Gly residues" evidence="11">
    <location>
        <begin position="528"/>
        <end position="539"/>
    </location>
</feature>
<dbReference type="GO" id="GO:0008270">
    <property type="term" value="F:zinc ion binding"/>
    <property type="evidence" value="ECO:0007669"/>
    <property type="project" value="UniProtKB-KW"/>
</dbReference>
<keyword evidence="6" id="KW-0805">Transcription regulation</keyword>
<evidence type="ECO:0000256" key="8">
    <source>
        <dbReference type="ARBA" id="ARBA00023163"/>
    </source>
</evidence>
<accession>A0AAV1QB54</accession>
<evidence type="ECO:0000256" key="9">
    <source>
        <dbReference type="ARBA" id="ARBA00023242"/>
    </source>
</evidence>
<dbReference type="Gene3D" id="3.30.160.60">
    <property type="entry name" value="Classic Zinc Finger"/>
    <property type="match status" value="6"/>
</dbReference>
<name>A0AAV1QB54_SCOSC</name>
<dbReference type="SUPFAM" id="SSF57667">
    <property type="entry name" value="beta-beta-alpha zinc fingers"/>
    <property type="match status" value="4"/>
</dbReference>
<dbReference type="FunFam" id="3.30.160.60:FF:000446">
    <property type="entry name" value="Zinc finger protein"/>
    <property type="match status" value="1"/>
</dbReference>
<feature type="compositionally biased region" description="Basic residues" evidence="11">
    <location>
        <begin position="55"/>
        <end position="70"/>
    </location>
</feature>
<feature type="domain" description="C2H2-type" evidence="12">
    <location>
        <begin position="287"/>
        <end position="314"/>
    </location>
</feature>
<feature type="compositionally biased region" description="Acidic residues" evidence="11">
    <location>
        <begin position="247"/>
        <end position="258"/>
    </location>
</feature>
<evidence type="ECO:0000313" key="13">
    <source>
        <dbReference type="EMBL" id="CAK6981682.1"/>
    </source>
</evidence>
<evidence type="ECO:0000256" key="6">
    <source>
        <dbReference type="ARBA" id="ARBA00023015"/>
    </source>
</evidence>
<evidence type="ECO:0000256" key="4">
    <source>
        <dbReference type="ARBA" id="ARBA00022771"/>
    </source>
</evidence>
<dbReference type="FunFam" id="3.30.160.60:FF:000110">
    <property type="entry name" value="Zinc finger protein-like"/>
    <property type="match status" value="1"/>
</dbReference>
<feature type="region of interest" description="Disordered" evidence="11">
    <location>
        <begin position="617"/>
        <end position="655"/>
    </location>
</feature>
<feature type="region of interest" description="Disordered" evidence="11">
    <location>
        <begin position="555"/>
        <end position="593"/>
    </location>
</feature>
<reference evidence="13 14" key="1">
    <citation type="submission" date="2024-01" db="EMBL/GenBank/DDBJ databases">
        <authorList>
            <person name="Alioto T."/>
            <person name="Alioto T."/>
            <person name="Gomez Garrido J."/>
        </authorList>
    </citation>
    <scope>NUCLEOTIDE SEQUENCE [LARGE SCALE GENOMIC DNA]</scope>
</reference>
<keyword evidence="4 10" id="KW-0863">Zinc-finger</keyword>
<comment type="subcellular location">
    <subcellularLocation>
        <location evidence="1">Nucleus</location>
    </subcellularLocation>
</comment>
<feature type="domain" description="C2H2-type" evidence="12">
    <location>
        <begin position="361"/>
        <end position="388"/>
    </location>
</feature>
<dbReference type="GO" id="GO:0005634">
    <property type="term" value="C:nucleus"/>
    <property type="evidence" value="ECO:0007669"/>
    <property type="project" value="UniProtKB-SubCell"/>
</dbReference>
<feature type="compositionally biased region" description="Acidic residues" evidence="11">
    <location>
        <begin position="271"/>
        <end position="280"/>
    </location>
</feature>
<feature type="compositionally biased region" description="Basic residues" evidence="11">
    <location>
        <begin position="578"/>
        <end position="588"/>
    </location>
</feature>
<keyword evidence="9" id="KW-0539">Nucleus</keyword>
<keyword evidence="2" id="KW-0479">Metal-binding</keyword>
<dbReference type="AlphaFoldDB" id="A0AAV1QB54"/>
<evidence type="ECO:0000256" key="3">
    <source>
        <dbReference type="ARBA" id="ARBA00022737"/>
    </source>
</evidence>
<feature type="region of interest" description="Disordered" evidence="11">
    <location>
        <begin position="236"/>
        <end position="280"/>
    </location>
</feature>
<sequence>MNQFHRRPLTPTCSRLSFRTDSGCSEASRHLATFRGRVLRDVTELRHRDSDPRPRQHRQHRDHRDHREKREKRDRSGLTGECQCLRAILRTSGFFSLLHLILSHHALCRRRCFLFIVTVSPVKSSVTAAVSPPKARSSEAFLPEDLRLLCGWRMEDSEAELAVSESDALGADFITVELDTQPIEYVVKWAEVGSKFTISCVKKDSDDPSDLSAEQLKIETDEAFFAPYEEVYPCEVTEQSVEIKTDSDEEDEEEEEEHEVLVEAGSSQLDGDGDSDQADFEPDERQYRCSYCGKCYSHASSLYRHQQTHSGKSGGALPPAKRALEPTHQEARYTCPHCGMSFKGSRMLGSHLRLHGKRRIHPCNICGKEFNHSSSLSRHRLIHKKGKGIPKDIALGPNMSALRHSLKAGGKNKKTKRQQQRQQQHQAAVAIVQNQGGDKFYACPQCDMSFRTSTQLSKHQVTHVKELLDNYTPGKENLGETSSDLKIRLKLCSRDKPNFYTLCKKNRRRRGGRGGRRGVALSEEEEGSGGGGGGGGGGVGRHGCSHCGKRFSHASSLARHQQTHRAADGGGGVARGKLQQHQKQHHIKTGLPGAAAKTKTYTCAACNKTFMHSSSFSRHKKAHMEEEQRAHASATAKRRKRAVLDETAPLESDSE</sequence>
<dbReference type="Proteomes" id="UP001314229">
    <property type="component" value="Unassembled WGS sequence"/>
</dbReference>
<dbReference type="PROSITE" id="PS00028">
    <property type="entry name" value="ZINC_FINGER_C2H2_1"/>
    <property type="match status" value="6"/>
</dbReference>
<evidence type="ECO:0000256" key="1">
    <source>
        <dbReference type="ARBA" id="ARBA00004123"/>
    </source>
</evidence>
<feature type="domain" description="C2H2-type" evidence="12">
    <location>
        <begin position="441"/>
        <end position="468"/>
    </location>
</feature>
<evidence type="ECO:0000256" key="7">
    <source>
        <dbReference type="ARBA" id="ARBA00023125"/>
    </source>
</evidence>
<gene>
    <name evidence="13" type="ORF">FSCOSCO3_A005972</name>
</gene>
<protein>
    <submittedName>
        <fullName evidence="13">Zinc finger protein 135</fullName>
    </submittedName>
</protein>
<evidence type="ECO:0000313" key="14">
    <source>
        <dbReference type="Proteomes" id="UP001314229"/>
    </source>
</evidence>
<keyword evidence="8" id="KW-0804">Transcription</keyword>
<keyword evidence="14" id="KW-1185">Reference proteome</keyword>
<feature type="domain" description="C2H2-type" evidence="12">
    <location>
        <begin position="333"/>
        <end position="360"/>
    </location>
</feature>
<evidence type="ECO:0000256" key="5">
    <source>
        <dbReference type="ARBA" id="ARBA00022833"/>
    </source>
</evidence>
<keyword evidence="3" id="KW-0677">Repeat</keyword>
<dbReference type="SMART" id="SM00355">
    <property type="entry name" value="ZnF_C2H2"/>
    <property type="match status" value="6"/>
</dbReference>
<dbReference type="Pfam" id="PF00096">
    <property type="entry name" value="zf-C2H2"/>
    <property type="match status" value="5"/>
</dbReference>
<proteinExistence type="predicted"/>
<dbReference type="PROSITE" id="PS50157">
    <property type="entry name" value="ZINC_FINGER_C2H2_2"/>
    <property type="match status" value="6"/>
</dbReference>
<comment type="caution">
    <text evidence="13">The sequence shown here is derived from an EMBL/GenBank/DDBJ whole genome shotgun (WGS) entry which is preliminary data.</text>
</comment>
<dbReference type="InterPro" id="IPR050331">
    <property type="entry name" value="Zinc_finger"/>
</dbReference>